<dbReference type="CDD" id="cd00090">
    <property type="entry name" value="HTH_ARSR"/>
    <property type="match status" value="1"/>
</dbReference>
<evidence type="ECO:0000313" key="6">
    <source>
        <dbReference type="Proteomes" id="UP000076335"/>
    </source>
</evidence>
<evidence type="ECO:0000259" key="4">
    <source>
        <dbReference type="PROSITE" id="PS50956"/>
    </source>
</evidence>
<dbReference type="PANTHER" id="PTHR30154:SF34">
    <property type="entry name" value="TRANSCRIPTIONAL REGULATOR AZLB"/>
    <property type="match status" value="1"/>
</dbReference>
<keyword evidence="1" id="KW-0805">Transcription regulation</keyword>
<name>A0A154L4G7_9PROT</name>
<comment type="caution">
    <text evidence="5">The sequence shown here is derived from an EMBL/GenBank/DDBJ whole genome shotgun (WGS) entry which is preliminary data.</text>
</comment>
<protein>
    <recommendedName>
        <fullName evidence="4">HTH asnC-type domain-containing protein</fullName>
    </recommendedName>
</protein>
<dbReference type="GO" id="GO:0043200">
    <property type="term" value="P:response to amino acid"/>
    <property type="evidence" value="ECO:0007669"/>
    <property type="project" value="TreeGrafter"/>
</dbReference>
<dbReference type="Gene3D" id="1.10.10.10">
    <property type="entry name" value="Winged helix-like DNA-binding domain superfamily/Winged helix DNA-binding domain"/>
    <property type="match status" value="1"/>
</dbReference>
<dbReference type="GO" id="GO:0043565">
    <property type="term" value="F:sequence-specific DNA binding"/>
    <property type="evidence" value="ECO:0007669"/>
    <property type="project" value="InterPro"/>
</dbReference>
<dbReference type="SMART" id="SM00344">
    <property type="entry name" value="HTH_ASNC"/>
    <property type="match status" value="1"/>
</dbReference>
<dbReference type="Pfam" id="PF13412">
    <property type="entry name" value="HTH_24"/>
    <property type="match status" value="1"/>
</dbReference>
<evidence type="ECO:0000256" key="2">
    <source>
        <dbReference type="ARBA" id="ARBA00023125"/>
    </source>
</evidence>
<dbReference type="PRINTS" id="PR00033">
    <property type="entry name" value="HTHASNC"/>
</dbReference>
<gene>
    <name evidence="5" type="ORF">AUP42_19585</name>
</gene>
<dbReference type="Proteomes" id="UP000076335">
    <property type="component" value="Unassembled WGS sequence"/>
</dbReference>
<evidence type="ECO:0000256" key="3">
    <source>
        <dbReference type="ARBA" id="ARBA00023163"/>
    </source>
</evidence>
<dbReference type="PROSITE" id="PS50956">
    <property type="entry name" value="HTH_ASNC_2"/>
    <property type="match status" value="1"/>
</dbReference>
<dbReference type="SUPFAM" id="SSF54909">
    <property type="entry name" value="Dimeric alpha+beta barrel"/>
    <property type="match status" value="1"/>
</dbReference>
<accession>A0A154L4G7</accession>
<dbReference type="RefSeq" id="WP_062951983.1">
    <property type="nucleotide sequence ID" value="NZ_CP136684.1"/>
</dbReference>
<dbReference type="OrthoDB" id="9813313at2"/>
<keyword evidence="2" id="KW-0238">DNA-binding</keyword>
<dbReference type="InterPro" id="IPR011008">
    <property type="entry name" value="Dimeric_a/b-barrel"/>
</dbReference>
<dbReference type="GO" id="GO:0006355">
    <property type="term" value="P:regulation of DNA-templated transcription"/>
    <property type="evidence" value="ECO:0007669"/>
    <property type="project" value="UniProtKB-ARBA"/>
</dbReference>
<feature type="domain" description="HTH asnC-type" evidence="4">
    <location>
        <begin position="4"/>
        <end position="78"/>
    </location>
</feature>
<dbReference type="PANTHER" id="PTHR30154">
    <property type="entry name" value="LEUCINE-RESPONSIVE REGULATORY PROTEIN"/>
    <property type="match status" value="1"/>
</dbReference>
<organism evidence="5 6">
    <name type="scientific">Thalassospira lucentensis</name>
    <dbReference type="NCBI Taxonomy" id="168935"/>
    <lineage>
        <taxon>Bacteria</taxon>
        <taxon>Pseudomonadati</taxon>
        <taxon>Pseudomonadota</taxon>
        <taxon>Alphaproteobacteria</taxon>
        <taxon>Rhodospirillales</taxon>
        <taxon>Thalassospiraceae</taxon>
        <taxon>Thalassospira</taxon>
    </lineage>
</organism>
<dbReference type="InterPro" id="IPR036388">
    <property type="entry name" value="WH-like_DNA-bd_sf"/>
</dbReference>
<proteinExistence type="predicted"/>
<dbReference type="InterPro" id="IPR000485">
    <property type="entry name" value="AsnC-type_HTH_dom"/>
</dbReference>
<dbReference type="Gene3D" id="3.30.70.920">
    <property type="match status" value="1"/>
</dbReference>
<dbReference type="InterPro" id="IPR019887">
    <property type="entry name" value="Tscrpt_reg_AsnC/Lrp_C"/>
</dbReference>
<dbReference type="EMBL" id="LPVY01000013">
    <property type="protein sequence ID" value="KZB64003.1"/>
    <property type="molecule type" value="Genomic_DNA"/>
</dbReference>
<dbReference type="Pfam" id="PF01037">
    <property type="entry name" value="AsnC_trans_reg"/>
    <property type="match status" value="1"/>
</dbReference>
<dbReference type="InterPro" id="IPR019888">
    <property type="entry name" value="Tscrpt_reg_AsnC-like"/>
</dbReference>
<dbReference type="GO" id="GO:0005829">
    <property type="term" value="C:cytosol"/>
    <property type="evidence" value="ECO:0007669"/>
    <property type="project" value="TreeGrafter"/>
</dbReference>
<dbReference type="InterPro" id="IPR011991">
    <property type="entry name" value="ArsR-like_HTH"/>
</dbReference>
<reference evidence="5 6" key="1">
    <citation type="submission" date="2015-12" db="EMBL/GenBank/DDBJ databases">
        <title>Genome sequence of Thalassospira lucentensis MCCC 1A02072.</title>
        <authorList>
            <person name="Lu L."/>
            <person name="Lai Q."/>
            <person name="Shao Z."/>
            <person name="Qian P."/>
        </authorList>
    </citation>
    <scope>NUCLEOTIDE SEQUENCE [LARGE SCALE GENOMIC DNA]</scope>
    <source>
        <strain evidence="5 6">MCCC 1A02072</strain>
    </source>
</reference>
<evidence type="ECO:0000313" key="5">
    <source>
        <dbReference type="EMBL" id="KZB64003.1"/>
    </source>
</evidence>
<keyword evidence="3" id="KW-0804">Transcription</keyword>
<dbReference type="SUPFAM" id="SSF46785">
    <property type="entry name" value="Winged helix' DNA-binding domain"/>
    <property type="match status" value="1"/>
</dbReference>
<dbReference type="InterPro" id="IPR036390">
    <property type="entry name" value="WH_DNA-bd_sf"/>
</dbReference>
<dbReference type="AlphaFoldDB" id="A0A154L4G7"/>
<evidence type="ECO:0000256" key="1">
    <source>
        <dbReference type="ARBA" id="ARBA00023015"/>
    </source>
</evidence>
<sequence>MIKIDEINLKILRALQANAKLTNLALSKLVGLSPSPCLDRVKKLEKEAVVKRYRAVLDIEKICPHVRVFAEVTLTGKTAADYKRFADAAKTIPEVVAAYRISGPYDYMLCLVCRDVQHYHSLSEDMIHGNLGITKFIGHVALAQTKAFKGYPV</sequence>